<name>Q1H1E6_METFK</name>
<keyword evidence="1" id="KW-0472">Membrane</keyword>
<keyword evidence="1" id="KW-0812">Transmembrane</keyword>
<feature type="transmembrane region" description="Helical" evidence="1">
    <location>
        <begin position="30"/>
        <end position="47"/>
    </location>
</feature>
<proteinExistence type="predicted"/>
<dbReference type="HOGENOM" id="CLU_143363_0_0_4"/>
<evidence type="ECO:0000313" key="3">
    <source>
        <dbReference type="Proteomes" id="UP000002440"/>
    </source>
</evidence>
<feature type="transmembrane region" description="Helical" evidence="1">
    <location>
        <begin position="53"/>
        <end position="71"/>
    </location>
</feature>
<dbReference type="eggNOG" id="ENOG5032Z3P">
    <property type="taxonomic scope" value="Bacteria"/>
</dbReference>
<evidence type="ECO:0008006" key="4">
    <source>
        <dbReference type="Google" id="ProtNLM"/>
    </source>
</evidence>
<organism evidence="2 3">
    <name type="scientific">Methylobacillus flagellatus (strain ATCC 51484 / DSM 6875 / VKM B-1610 / KT)</name>
    <dbReference type="NCBI Taxonomy" id="265072"/>
    <lineage>
        <taxon>Bacteria</taxon>
        <taxon>Pseudomonadati</taxon>
        <taxon>Pseudomonadota</taxon>
        <taxon>Betaproteobacteria</taxon>
        <taxon>Nitrosomonadales</taxon>
        <taxon>Methylophilaceae</taxon>
        <taxon>Methylobacillus</taxon>
    </lineage>
</organism>
<dbReference type="EMBL" id="CP000284">
    <property type="protein sequence ID" value="ABE49691.1"/>
    <property type="molecule type" value="Genomic_DNA"/>
</dbReference>
<dbReference type="AlphaFoldDB" id="Q1H1E6"/>
<sequence length="86" mass="9704">MDDIDWLQWPAMVVTIAAAWLVGSTAKRRRNCGFWMFILSNVLWIAWGWHAHAYALIVLQVGLAAMNIRGVRKNTAAEREPSVPPS</sequence>
<dbReference type="Proteomes" id="UP000002440">
    <property type="component" value="Chromosome"/>
</dbReference>
<dbReference type="KEGG" id="mfa:Mfla_1423"/>
<accession>Q1H1E6</accession>
<evidence type="ECO:0000256" key="1">
    <source>
        <dbReference type="SAM" id="Phobius"/>
    </source>
</evidence>
<dbReference type="OrthoDB" id="8549575at2"/>
<keyword evidence="3" id="KW-1185">Reference proteome</keyword>
<evidence type="ECO:0000313" key="2">
    <source>
        <dbReference type="EMBL" id="ABE49691.1"/>
    </source>
</evidence>
<reference evidence="2 3" key="1">
    <citation type="submission" date="2006-03" db="EMBL/GenBank/DDBJ databases">
        <title>Complete sequence of Methylobacillus flagellatus KT.</title>
        <authorList>
            <consortium name="US DOE Joint Genome Institute"/>
            <person name="Copeland A."/>
            <person name="Lucas S."/>
            <person name="Lapidus A."/>
            <person name="Barry K."/>
            <person name="Detter J.C."/>
            <person name="Glavina del Rio T."/>
            <person name="Hammon N."/>
            <person name="Israni S."/>
            <person name="Dalin E."/>
            <person name="Tice H."/>
            <person name="Pitluck S."/>
            <person name="Brettin T."/>
            <person name="Bruce D."/>
            <person name="Han C."/>
            <person name="Tapia R."/>
            <person name="Saunders E."/>
            <person name="Gilna P."/>
            <person name="Schmutz J."/>
            <person name="Larimer F."/>
            <person name="Land M."/>
            <person name="Kyrpides N."/>
            <person name="Anderson I."/>
            <person name="Richardson P."/>
        </authorList>
    </citation>
    <scope>NUCLEOTIDE SEQUENCE [LARGE SCALE GENOMIC DNA]</scope>
    <source>
        <strain evidence="3">KT / ATCC 51484 / DSM 6875</strain>
    </source>
</reference>
<dbReference type="RefSeq" id="WP_011479645.1">
    <property type="nucleotide sequence ID" value="NC_007947.1"/>
</dbReference>
<keyword evidence="1" id="KW-1133">Transmembrane helix</keyword>
<gene>
    <name evidence="2" type="ordered locus">Mfla_1423</name>
</gene>
<protein>
    <recommendedName>
        <fullName evidence="4">Amino acid transporter</fullName>
    </recommendedName>
</protein>
<dbReference type="STRING" id="265072.Mfla_1423"/>
<feature type="transmembrane region" description="Helical" evidence="1">
    <location>
        <begin position="6"/>
        <end position="23"/>
    </location>
</feature>